<dbReference type="EMBL" id="MSTI01000145">
    <property type="protein sequence ID" value="OLV16327.1"/>
    <property type="molecule type" value="Genomic_DNA"/>
</dbReference>
<name>A0A1U7NTU9_9DEIO</name>
<comment type="caution">
    <text evidence="1">The sequence shown here is derived from an EMBL/GenBank/DDBJ whole genome shotgun (WGS) entry which is preliminary data.</text>
</comment>
<gene>
    <name evidence="1" type="ORF">BOO71_0012112</name>
</gene>
<proteinExistence type="predicted"/>
<dbReference type="Proteomes" id="UP000186607">
    <property type="component" value="Unassembled WGS sequence"/>
</dbReference>
<evidence type="ECO:0000313" key="1">
    <source>
        <dbReference type="EMBL" id="OLV16327.1"/>
    </source>
</evidence>
<sequence length="61" mass="6709">MLEADGSTGADIHFNIQEGFDSDQLVAAYLQNDVEFSAAEHTCLLFLSAVGCPWMHWMTSS</sequence>
<organism evidence="1 2">
    <name type="scientific">Deinococcus marmoris</name>
    <dbReference type="NCBI Taxonomy" id="249408"/>
    <lineage>
        <taxon>Bacteria</taxon>
        <taxon>Thermotogati</taxon>
        <taxon>Deinococcota</taxon>
        <taxon>Deinococci</taxon>
        <taxon>Deinococcales</taxon>
        <taxon>Deinococcaceae</taxon>
        <taxon>Deinococcus</taxon>
    </lineage>
</organism>
<keyword evidence="2" id="KW-1185">Reference proteome</keyword>
<accession>A0A1U7NTU9</accession>
<reference evidence="1 2" key="1">
    <citation type="submission" date="2017-01" db="EMBL/GenBank/DDBJ databases">
        <title>Genome Analysis of Deinococcus marmoris KOPRI26562.</title>
        <authorList>
            <person name="Kim J.H."/>
            <person name="Oh H.-M."/>
        </authorList>
    </citation>
    <scope>NUCLEOTIDE SEQUENCE [LARGE SCALE GENOMIC DNA]</scope>
    <source>
        <strain evidence="1 2">KOPRI26562</strain>
    </source>
</reference>
<protein>
    <submittedName>
        <fullName evidence="1">Uncharacterized protein</fullName>
    </submittedName>
</protein>
<evidence type="ECO:0000313" key="2">
    <source>
        <dbReference type="Proteomes" id="UP000186607"/>
    </source>
</evidence>
<dbReference type="AlphaFoldDB" id="A0A1U7NTU9"/>